<dbReference type="SUPFAM" id="SSF101386">
    <property type="entry name" value="all-alpha NTP pyrophosphatases"/>
    <property type="match status" value="1"/>
</dbReference>
<dbReference type="PANTHER" id="PTHR42692:SF1">
    <property type="entry name" value="NUCLEOTIDE PYROPHOSPHOHYDROLASE"/>
    <property type="match status" value="1"/>
</dbReference>
<dbReference type="InterPro" id="IPR047046">
    <property type="entry name" value="YpjD/YvdC"/>
</dbReference>
<proteinExistence type="predicted"/>
<dbReference type="Pfam" id="PF03819">
    <property type="entry name" value="MazG"/>
    <property type="match status" value="1"/>
</dbReference>
<dbReference type="Proteomes" id="UP000321773">
    <property type="component" value="Unassembled WGS sequence"/>
</dbReference>
<dbReference type="InterPro" id="IPR012359">
    <property type="entry name" value="MazG-related_YpjD"/>
</dbReference>
<evidence type="ECO:0000313" key="5">
    <source>
        <dbReference type="Proteomes" id="UP000321773"/>
    </source>
</evidence>
<protein>
    <submittedName>
        <fullName evidence="3">NTP pyrophosphatase, house-cleaning of non-canonical NTPs</fullName>
    </submittedName>
</protein>
<sequence>MSDRDQHVTYDVQKMQTRVDRFIRQFEEGYFSPEVMMLRFTEELGELAREVNHMYGPKKKKASEAANTVEDELGDIFFVLLSFANSLDIDAAKAFDQAMTKIETRDKNRFTKKKE</sequence>
<dbReference type="AlphaFoldDB" id="A0A1I6SXC6"/>
<keyword evidence="5" id="KW-1185">Reference proteome</keyword>
<dbReference type="EMBL" id="FPAI01000011">
    <property type="protein sequence ID" value="SFS81569.1"/>
    <property type="molecule type" value="Genomic_DNA"/>
</dbReference>
<dbReference type="OrthoDB" id="9807397at2"/>
<dbReference type="PANTHER" id="PTHR42692">
    <property type="entry name" value="NUCLEOTIDE PYROPHOSPHOHYDROLASE"/>
    <property type="match status" value="1"/>
</dbReference>
<dbReference type="RefSeq" id="WP_062319326.1">
    <property type="nucleotide sequence ID" value="NZ_BJWJ01000010.1"/>
</dbReference>
<evidence type="ECO:0000313" key="4">
    <source>
        <dbReference type="Proteomes" id="UP000199139"/>
    </source>
</evidence>
<dbReference type="Proteomes" id="UP000199139">
    <property type="component" value="Unassembled WGS sequence"/>
</dbReference>
<gene>
    <name evidence="2" type="primary">ypjD</name>
    <name evidence="2" type="ORF">HMI01_12870</name>
    <name evidence="3" type="ORF">SAMN05421668_11127</name>
</gene>
<reference evidence="3 4" key="1">
    <citation type="submission" date="2016-10" db="EMBL/GenBank/DDBJ databases">
        <authorList>
            <person name="de Groot N.N."/>
        </authorList>
    </citation>
    <scope>NUCLEOTIDE SEQUENCE [LARGE SCALE GENOMIC DNA]</scope>
    <source>
        <strain evidence="3 4">DSM 17074</strain>
    </source>
</reference>
<evidence type="ECO:0000259" key="1">
    <source>
        <dbReference type="Pfam" id="PF03819"/>
    </source>
</evidence>
<dbReference type="InterPro" id="IPR004518">
    <property type="entry name" value="MazG-like_dom"/>
</dbReference>
<name>A0A1I6SXC6_9BACI</name>
<dbReference type="EMBL" id="BJWJ01000010">
    <property type="protein sequence ID" value="GEM04299.1"/>
    <property type="molecule type" value="Genomic_DNA"/>
</dbReference>
<reference evidence="2 5" key="2">
    <citation type="submission" date="2019-07" db="EMBL/GenBank/DDBJ databases">
        <title>Whole genome shotgun sequence of Halolactibacillus miurensis NBRC 100873.</title>
        <authorList>
            <person name="Hosoyama A."/>
            <person name="Uohara A."/>
            <person name="Ohji S."/>
            <person name="Ichikawa N."/>
        </authorList>
    </citation>
    <scope>NUCLEOTIDE SEQUENCE [LARGE SCALE GENOMIC DNA]</scope>
    <source>
        <strain evidence="2 5">NBRC 100873</strain>
    </source>
</reference>
<organism evidence="3 4">
    <name type="scientific">Halolactibacillus miurensis</name>
    <dbReference type="NCBI Taxonomy" id="306541"/>
    <lineage>
        <taxon>Bacteria</taxon>
        <taxon>Bacillati</taxon>
        <taxon>Bacillota</taxon>
        <taxon>Bacilli</taxon>
        <taxon>Bacillales</taxon>
        <taxon>Bacillaceae</taxon>
        <taxon>Halolactibacillus</taxon>
    </lineage>
</organism>
<dbReference type="CDD" id="cd11531">
    <property type="entry name" value="NTP-PPase_BsYpjD"/>
    <property type="match status" value="1"/>
</dbReference>
<accession>A0A1I6SXC6</accession>
<dbReference type="STRING" id="306541.SAMN05421668_11127"/>
<dbReference type="PIRSF" id="PIRSF029904">
    <property type="entry name" value="UCP029904_pph"/>
    <property type="match status" value="1"/>
</dbReference>
<dbReference type="Gene3D" id="1.10.287.1080">
    <property type="entry name" value="MazG-like"/>
    <property type="match status" value="1"/>
</dbReference>
<evidence type="ECO:0000313" key="3">
    <source>
        <dbReference type="EMBL" id="SFS81569.1"/>
    </source>
</evidence>
<feature type="domain" description="NTP pyrophosphohydrolase MazG-like" evidence="1">
    <location>
        <begin position="31"/>
        <end position="110"/>
    </location>
</feature>
<evidence type="ECO:0000313" key="2">
    <source>
        <dbReference type="EMBL" id="GEM04299.1"/>
    </source>
</evidence>